<keyword evidence="4" id="KW-1185">Reference proteome</keyword>
<evidence type="ECO:0000256" key="1">
    <source>
        <dbReference type="SAM" id="MobiDB-lite"/>
    </source>
</evidence>
<proteinExistence type="predicted"/>
<reference evidence="3" key="2">
    <citation type="submission" date="2021-09" db="EMBL/GenBank/DDBJ databases">
        <authorList>
            <person name="Jia N."/>
            <person name="Wang J."/>
            <person name="Shi W."/>
            <person name="Du L."/>
            <person name="Sun Y."/>
            <person name="Zhan W."/>
            <person name="Jiang J."/>
            <person name="Wang Q."/>
            <person name="Zhang B."/>
            <person name="Ji P."/>
            <person name="Sakyi L.B."/>
            <person name="Cui X."/>
            <person name="Yuan T."/>
            <person name="Jiang B."/>
            <person name="Yang W."/>
            <person name="Lam T.T.-Y."/>
            <person name="Chang Q."/>
            <person name="Ding S."/>
            <person name="Wang X."/>
            <person name="Zhu J."/>
            <person name="Ruan X."/>
            <person name="Zhao L."/>
            <person name="Wei J."/>
            <person name="Que T."/>
            <person name="Du C."/>
            <person name="Cheng J."/>
            <person name="Dai P."/>
            <person name="Han X."/>
            <person name="Huang E."/>
            <person name="Gao Y."/>
            <person name="Liu J."/>
            <person name="Shao H."/>
            <person name="Ye R."/>
            <person name="Li L."/>
            <person name="Wei W."/>
            <person name="Wang X."/>
            <person name="Wang C."/>
            <person name="Huo Q."/>
            <person name="Li W."/>
            <person name="Guo W."/>
            <person name="Chen H."/>
            <person name="Chen S."/>
            <person name="Zhou L."/>
            <person name="Zhou L."/>
            <person name="Ni X."/>
            <person name="Tian J."/>
            <person name="Zhou Y."/>
            <person name="Sheng Y."/>
            <person name="Liu T."/>
            <person name="Pan Y."/>
            <person name="Xia L."/>
            <person name="Li J."/>
            <person name="Zhao F."/>
            <person name="Cao W."/>
        </authorList>
    </citation>
    <scope>NUCLEOTIDE SEQUENCE</scope>
    <source>
        <strain evidence="3">Rsan-2018</strain>
        <tissue evidence="3">Larvae</tissue>
    </source>
</reference>
<dbReference type="VEuPathDB" id="VectorBase:RSAN_026874"/>
<feature type="domain" description="Reverse transcriptase" evidence="2">
    <location>
        <begin position="1"/>
        <end position="158"/>
    </location>
</feature>
<dbReference type="PANTHER" id="PTHR47027">
    <property type="entry name" value="REVERSE TRANSCRIPTASE DOMAIN-CONTAINING PROTEIN"/>
    <property type="match status" value="1"/>
</dbReference>
<dbReference type="VEuPathDB" id="VectorBase:RSAN_027693"/>
<dbReference type="Pfam" id="PF00078">
    <property type="entry name" value="RVT_1"/>
    <property type="match status" value="1"/>
</dbReference>
<gene>
    <name evidence="3" type="ORF">HPB52_020468</name>
</gene>
<dbReference type="InterPro" id="IPR043502">
    <property type="entry name" value="DNA/RNA_pol_sf"/>
</dbReference>
<reference evidence="3" key="1">
    <citation type="journal article" date="2020" name="Cell">
        <title>Large-Scale Comparative Analyses of Tick Genomes Elucidate Their Genetic Diversity and Vector Capacities.</title>
        <authorList>
            <consortium name="Tick Genome and Microbiome Consortium (TIGMIC)"/>
            <person name="Jia N."/>
            <person name="Wang J."/>
            <person name="Shi W."/>
            <person name="Du L."/>
            <person name="Sun Y."/>
            <person name="Zhan W."/>
            <person name="Jiang J.F."/>
            <person name="Wang Q."/>
            <person name="Zhang B."/>
            <person name="Ji P."/>
            <person name="Bell-Sakyi L."/>
            <person name="Cui X.M."/>
            <person name="Yuan T.T."/>
            <person name="Jiang B.G."/>
            <person name="Yang W.F."/>
            <person name="Lam T.T."/>
            <person name="Chang Q.C."/>
            <person name="Ding S.J."/>
            <person name="Wang X.J."/>
            <person name="Zhu J.G."/>
            <person name="Ruan X.D."/>
            <person name="Zhao L."/>
            <person name="Wei J.T."/>
            <person name="Ye R.Z."/>
            <person name="Que T.C."/>
            <person name="Du C.H."/>
            <person name="Zhou Y.H."/>
            <person name="Cheng J.X."/>
            <person name="Dai P.F."/>
            <person name="Guo W.B."/>
            <person name="Han X.H."/>
            <person name="Huang E.J."/>
            <person name="Li L.F."/>
            <person name="Wei W."/>
            <person name="Gao Y.C."/>
            <person name="Liu J.Z."/>
            <person name="Shao H.Z."/>
            <person name="Wang X."/>
            <person name="Wang C.C."/>
            <person name="Yang T.C."/>
            <person name="Huo Q.B."/>
            <person name="Li W."/>
            <person name="Chen H.Y."/>
            <person name="Chen S.E."/>
            <person name="Zhou L.G."/>
            <person name="Ni X.B."/>
            <person name="Tian J.H."/>
            <person name="Sheng Y."/>
            <person name="Liu T."/>
            <person name="Pan Y.S."/>
            <person name="Xia L.Y."/>
            <person name="Li J."/>
            <person name="Zhao F."/>
            <person name="Cao W.C."/>
        </authorList>
    </citation>
    <scope>NUCLEOTIDE SEQUENCE</scope>
    <source>
        <strain evidence="3">Rsan-2018</strain>
    </source>
</reference>
<dbReference type="PANTHER" id="PTHR47027:SF20">
    <property type="entry name" value="REVERSE TRANSCRIPTASE-LIKE PROTEIN WITH RNA-DIRECTED DNA POLYMERASE DOMAIN"/>
    <property type="match status" value="1"/>
</dbReference>
<dbReference type="EMBL" id="JABSTV010001246">
    <property type="protein sequence ID" value="KAH7976838.1"/>
    <property type="molecule type" value="Genomic_DNA"/>
</dbReference>
<dbReference type="AlphaFoldDB" id="A0A9D4QHG7"/>
<dbReference type="GO" id="GO:0071897">
    <property type="term" value="P:DNA biosynthetic process"/>
    <property type="evidence" value="ECO:0007669"/>
    <property type="project" value="UniProtKB-ARBA"/>
</dbReference>
<accession>A0A9D4QHG7</accession>
<feature type="compositionally biased region" description="Low complexity" evidence="1">
    <location>
        <begin position="380"/>
        <end position="390"/>
    </location>
</feature>
<feature type="region of interest" description="Disordered" evidence="1">
    <location>
        <begin position="369"/>
        <end position="396"/>
    </location>
</feature>
<comment type="caution">
    <text evidence="3">The sequence shown here is derived from an EMBL/GenBank/DDBJ whole genome shotgun (WGS) entry which is preliminary data.</text>
</comment>
<organism evidence="3 4">
    <name type="scientific">Rhipicephalus sanguineus</name>
    <name type="common">Brown dog tick</name>
    <name type="synonym">Ixodes sanguineus</name>
    <dbReference type="NCBI Taxonomy" id="34632"/>
    <lineage>
        <taxon>Eukaryota</taxon>
        <taxon>Metazoa</taxon>
        <taxon>Ecdysozoa</taxon>
        <taxon>Arthropoda</taxon>
        <taxon>Chelicerata</taxon>
        <taxon>Arachnida</taxon>
        <taxon>Acari</taxon>
        <taxon>Parasitiformes</taxon>
        <taxon>Ixodida</taxon>
        <taxon>Ixodoidea</taxon>
        <taxon>Ixodidae</taxon>
        <taxon>Rhipicephalinae</taxon>
        <taxon>Rhipicephalus</taxon>
        <taxon>Rhipicephalus</taxon>
    </lineage>
</organism>
<evidence type="ECO:0000313" key="4">
    <source>
        <dbReference type="Proteomes" id="UP000821837"/>
    </source>
</evidence>
<dbReference type="SUPFAM" id="SSF56672">
    <property type="entry name" value="DNA/RNA polymerases"/>
    <property type="match status" value="1"/>
</dbReference>
<evidence type="ECO:0000313" key="3">
    <source>
        <dbReference type="EMBL" id="KAH7976838.1"/>
    </source>
</evidence>
<dbReference type="Proteomes" id="UP000821837">
    <property type="component" value="Chromosome 10"/>
</dbReference>
<protein>
    <recommendedName>
        <fullName evidence="2">Reverse transcriptase domain-containing protein</fullName>
    </recommendedName>
</protein>
<sequence>MQWLQLPPRVCDFVVSFLAHRTFCIRVGKERTGHFVTKRGVPQGSVLAPILFNIAQLPLAWQLASIPDAFFLLYADDLTVWTLHPDLQRQQHALQSALDKASDWCARIGLTLSATKTAFMSITNRRGRRRLLQTPICLSLNGQALSTVSTIRVLGVELDASGSASAWSQAVPAAAALAHYYNSTLPQPAAPLPEIPPWLKAQASDNRPLTRLRQSNRQAEQEAVVTTIDDSLAVYVDAAIDNCVLHTSLVCPTLPETQHTCSYVTEAPFPSVLAELTAIRDGLTLMIPKVDCLSLNRLLVYTDSTQAVRELRKVSSSLDIASDVHRLIYSCACPVRVLWTRRSTLAQMAADAACHPAEVQHPLPLLRFNQRSRGGEGSRSRSSMSASSRLSPERALLPQITTKRNASFPKLKKTSRRSLTKLNKVHEAARHQLARREKSRRCRALNFWSPLWASRARALRRPSSSNPGGGA</sequence>
<dbReference type="InterPro" id="IPR000477">
    <property type="entry name" value="RT_dom"/>
</dbReference>
<name>A0A9D4QHG7_RHISA</name>
<evidence type="ECO:0000259" key="2">
    <source>
        <dbReference type="PROSITE" id="PS50878"/>
    </source>
</evidence>
<dbReference type="PROSITE" id="PS50878">
    <property type="entry name" value="RT_POL"/>
    <property type="match status" value="1"/>
</dbReference>